<comment type="caution">
    <text evidence="1">The sequence shown here is derived from an EMBL/GenBank/DDBJ whole genome shotgun (WGS) entry which is preliminary data.</text>
</comment>
<dbReference type="Proteomes" id="UP000824540">
    <property type="component" value="Unassembled WGS sequence"/>
</dbReference>
<protein>
    <submittedName>
        <fullName evidence="1">Uncharacterized protein</fullName>
    </submittedName>
</protein>
<dbReference type="AlphaFoldDB" id="A0A8T2PAY0"/>
<evidence type="ECO:0000313" key="1">
    <source>
        <dbReference type="EMBL" id="KAG9346792.1"/>
    </source>
</evidence>
<dbReference type="EMBL" id="JAFBMS010000015">
    <property type="protein sequence ID" value="KAG9346792.1"/>
    <property type="molecule type" value="Genomic_DNA"/>
</dbReference>
<name>A0A8T2PAY0_9TELE</name>
<sequence>MPCFTHRAAPANQISLEWKLKGQFPFIPCAISSSTLSFTPLTPALGRTLQSPVLTALHCVFTMQIFALSPALCYTPGNDSKIAISSLSAPTDVASSARSNYL</sequence>
<keyword evidence="2" id="KW-1185">Reference proteome</keyword>
<organism evidence="1 2">
    <name type="scientific">Albula glossodonta</name>
    <name type="common">roundjaw bonefish</name>
    <dbReference type="NCBI Taxonomy" id="121402"/>
    <lineage>
        <taxon>Eukaryota</taxon>
        <taxon>Metazoa</taxon>
        <taxon>Chordata</taxon>
        <taxon>Craniata</taxon>
        <taxon>Vertebrata</taxon>
        <taxon>Euteleostomi</taxon>
        <taxon>Actinopterygii</taxon>
        <taxon>Neopterygii</taxon>
        <taxon>Teleostei</taxon>
        <taxon>Albuliformes</taxon>
        <taxon>Albulidae</taxon>
        <taxon>Albula</taxon>
    </lineage>
</organism>
<reference evidence="1" key="1">
    <citation type="thesis" date="2021" institute="BYU ScholarsArchive" country="Provo, UT, USA">
        <title>Applications of and Algorithms for Genome Assembly and Genomic Analyses with an Emphasis on Marine Teleosts.</title>
        <authorList>
            <person name="Pickett B.D."/>
        </authorList>
    </citation>
    <scope>NUCLEOTIDE SEQUENCE</scope>
    <source>
        <strain evidence="1">HI-2016</strain>
    </source>
</reference>
<accession>A0A8T2PAY0</accession>
<gene>
    <name evidence="1" type="ORF">JZ751_007111</name>
</gene>
<evidence type="ECO:0000313" key="2">
    <source>
        <dbReference type="Proteomes" id="UP000824540"/>
    </source>
</evidence>
<proteinExistence type="predicted"/>